<dbReference type="PANTHER" id="PTHR33627">
    <property type="entry name" value="TRANSPOSASE"/>
    <property type="match status" value="1"/>
</dbReference>
<feature type="domain" description="Transposase IS701-like DDE" evidence="1">
    <location>
        <begin position="24"/>
        <end position="287"/>
    </location>
</feature>
<dbReference type="NCBIfam" id="NF033540">
    <property type="entry name" value="transpos_IS701"/>
    <property type="match status" value="1"/>
</dbReference>
<organism evidence="2 3">
    <name type="scientific">Deinococcus terrestris</name>
    <dbReference type="NCBI Taxonomy" id="2651870"/>
    <lineage>
        <taxon>Bacteria</taxon>
        <taxon>Thermotogati</taxon>
        <taxon>Deinococcota</taxon>
        <taxon>Deinococci</taxon>
        <taxon>Deinococcales</taxon>
        <taxon>Deinococcaceae</taxon>
        <taxon>Deinococcus</taxon>
    </lineage>
</organism>
<dbReference type="PANTHER" id="PTHR33627:SF1">
    <property type="entry name" value="TRANSPOSASE"/>
    <property type="match status" value="1"/>
</dbReference>
<dbReference type="InterPro" id="IPR038721">
    <property type="entry name" value="IS701-like_DDE_dom"/>
</dbReference>
<dbReference type="Proteomes" id="UP000484842">
    <property type="component" value="Unassembled WGS sequence"/>
</dbReference>
<evidence type="ECO:0000313" key="3">
    <source>
        <dbReference type="Proteomes" id="UP000484842"/>
    </source>
</evidence>
<protein>
    <submittedName>
        <fullName evidence="2">IS701 family transposase</fullName>
    </submittedName>
</protein>
<evidence type="ECO:0000259" key="1">
    <source>
        <dbReference type="Pfam" id="PF13546"/>
    </source>
</evidence>
<dbReference type="EMBL" id="WBSL01000002">
    <property type="protein sequence ID" value="MPY66481.1"/>
    <property type="molecule type" value="Genomic_DNA"/>
</dbReference>
<dbReference type="Pfam" id="PF13546">
    <property type="entry name" value="DDE_5"/>
    <property type="match status" value="1"/>
</dbReference>
<accession>A0A7X1NVD1</accession>
<dbReference type="SUPFAM" id="SSF53098">
    <property type="entry name" value="Ribonuclease H-like"/>
    <property type="match status" value="1"/>
</dbReference>
<comment type="caution">
    <text evidence="2">The sequence shown here is derived from an EMBL/GenBank/DDBJ whole genome shotgun (WGS) entry which is preliminary data.</text>
</comment>
<evidence type="ECO:0000313" key="2">
    <source>
        <dbReference type="EMBL" id="MPY66481.1"/>
    </source>
</evidence>
<dbReference type="RefSeq" id="WP_152870592.1">
    <property type="nucleotide sequence ID" value="NZ_WBSL01000002.1"/>
</dbReference>
<sequence>MLAFLLKRSRPPRLTRHFPTWFAPFLVHFRHRAQRTWAPLYVRGLCSTVHRKSMQSLTAVVAPGKKDHLQQFITDSPWLTALLETLLAQRAQQMLRGKDAVLIVDDTCLAKFGTKSVGVARQYSGQVGKITPCQCLVSLTLAQHDLPVPLALRLFLPQEWTSDPARLRAAGVPLEHQPPQTKCELALKELDRVRPHVTFGMVLADAGYGVNAQFRQALTERGRLWSVGITRTQTVYPKDVYLIPSPRIFRGRKPTYPTPSEDRLSVEEVLAGAVWKHLVWRHGTKGPLSGRFAAEYVRLADGEKYARSQHLPGQAAWIIGEQRRGEERRYYVCNLPLDTPLSRLVEVTSLRWACELTHRELKDEVGLDHFEGRSWHGLHHHAVLCMVALTFLQ</sequence>
<dbReference type="AlphaFoldDB" id="A0A7X1NVD1"/>
<dbReference type="InterPro" id="IPR012337">
    <property type="entry name" value="RNaseH-like_sf"/>
</dbReference>
<proteinExistence type="predicted"/>
<name>A0A7X1NVD1_9DEIO</name>
<dbReference type="InterPro" id="IPR039365">
    <property type="entry name" value="IS701-like"/>
</dbReference>
<keyword evidence="3" id="KW-1185">Reference proteome</keyword>
<gene>
    <name evidence="2" type="ORF">F8S09_07190</name>
</gene>
<reference evidence="2 3" key="1">
    <citation type="submission" date="2019-10" db="EMBL/GenBank/DDBJ databases">
        <title>Deinococcus sp. isolated from soil.</title>
        <authorList>
            <person name="Li Y."/>
            <person name="Wang J."/>
        </authorList>
    </citation>
    <scope>NUCLEOTIDE SEQUENCE [LARGE SCALE GENOMIC DNA]</scope>
    <source>
        <strain evidence="2 3">SDU3-2</strain>
    </source>
</reference>